<comment type="similarity">
    <text evidence="2">Belongs to the major facilitator superfamily. Metabolite:H+ Symporter (MHS) family (TC 2.A.1.6) family.</text>
</comment>
<dbReference type="Pfam" id="PF07690">
    <property type="entry name" value="MFS_1"/>
    <property type="match status" value="1"/>
</dbReference>
<evidence type="ECO:0000259" key="12">
    <source>
        <dbReference type="PROSITE" id="PS50850"/>
    </source>
</evidence>
<evidence type="ECO:0000256" key="7">
    <source>
        <dbReference type="ARBA" id="ARBA00022989"/>
    </source>
</evidence>
<dbReference type="Gene3D" id="1.20.1250.20">
    <property type="entry name" value="MFS general substrate transporter like domains"/>
    <property type="match status" value="2"/>
</dbReference>
<evidence type="ECO:0000256" key="3">
    <source>
        <dbReference type="ARBA" id="ARBA00022448"/>
    </source>
</evidence>
<evidence type="ECO:0000256" key="9">
    <source>
        <dbReference type="ARBA" id="ARBA00037295"/>
    </source>
</evidence>
<dbReference type="GO" id="GO:0005886">
    <property type="term" value="C:plasma membrane"/>
    <property type="evidence" value="ECO:0007669"/>
    <property type="project" value="UniProtKB-SubCell"/>
</dbReference>
<keyword evidence="8 11" id="KW-0472">Membrane</keyword>
<accession>F2L732</accession>
<evidence type="ECO:0000256" key="2">
    <source>
        <dbReference type="ARBA" id="ARBA00008240"/>
    </source>
</evidence>
<feature type="transmembrane region" description="Helical" evidence="11">
    <location>
        <begin position="243"/>
        <end position="267"/>
    </location>
</feature>
<dbReference type="InterPro" id="IPR011701">
    <property type="entry name" value="MFS"/>
</dbReference>
<evidence type="ECO:0000313" key="13">
    <source>
        <dbReference type="EMBL" id="AEA29005.1"/>
    </source>
</evidence>
<feature type="transmembrane region" description="Helical" evidence="11">
    <location>
        <begin position="309"/>
        <end position="328"/>
    </location>
</feature>
<feature type="transmembrane region" description="Helical" evidence="11">
    <location>
        <begin position="189"/>
        <end position="208"/>
    </location>
</feature>
<evidence type="ECO:0000256" key="5">
    <source>
        <dbReference type="ARBA" id="ARBA00022692"/>
    </source>
</evidence>
<dbReference type="GO" id="GO:0015293">
    <property type="term" value="F:symporter activity"/>
    <property type="evidence" value="ECO:0007669"/>
    <property type="project" value="UniProtKB-KW"/>
</dbReference>
<dbReference type="FunFam" id="1.20.1250.20:FF:000001">
    <property type="entry name" value="Dicarboxylate MFS transporter"/>
    <property type="match status" value="1"/>
</dbReference>
<evidence type="ECO:0000256" key="8">
    <source>
        <dbReference type="ARBA" id="ARBA00023136"/>
    </source>
</evidence>
<organism evidence="13">
    <name type="scientific">Pseudonocardia dioxanivorans (strain ATCC 55486 / DSM 44775 / JCM 13855 / CB1190)</name>
    <dbReference type="NCBI Taxonomy" id="675635"/>
    <lineage>
        <taxon>Bacteria</taxon>
        <taxon>Bacillati</taxon>
        <taxon>Actinomycetota</taxon>
        <taxon>Actinomycetes</taxon>
        <taxon>Pseudonocardiales</taxon>
        <taxon>Pseudonocardiaceae</taxon>
        <taxon>Pseudonocardia</taxon>
    </lineage>
</organism>
<dbReference type="CDD" id="cd17369">
    <property type="entry name" value="MFS_ShiA_like"/>
    <property type="match status" value="1"/>
</dbReference>
<feature type="transmembrane region" description="Helical" evidence="11">
    <location>
        <begin position="29"/>
        <end position="48"/>
    </location>
</feature>
<gene>
    <name evidence="13" type="ORF">Psed_6941</name>
</gene>
<feature type="transmembrane region" description="Helical" evidence="11">
    <location>
        <begin position="90"/>
        <end position="108"/>
    </location>
</feature>
<dbReference type="PROSITE" id="PS50850">
    <property type="entry name" value="MFS"/>
    <property type="match status" value="1"/>
</dbReference>
<dbReference type="EMBL" id="CP002596">
    <property type="protein sequence ID" value="AEA29005.1"/>
    <property type="molecule type" value="Genomic_DNA"/>
</dbReference>
<sequence>MHEPPQVTSQRTPLSRVAFASGVGTMAEWYDYFIFGTAAALVFNKLFFPTFDPLAGTIAAFATFGVGFVARPLGAIAFGHFGDRIGRKAMLVVTVVLMGAATFLIGLLPTYDAIGAWAPILLVFLRIVQGLGAGGEWGGAVLMVVESAPPDRRGFWGSLPLVGVSLGLVLATGVSALSATLPEEQFLSWGWRIPFLVSIVLLAIGTYIRTQVTESPVFEKVQKERAQVKLPIVEVFRVHWRSVLLTIGIRASESVFSYILLTFVLAYSTAERGLQHTQVLLATMVAAIFAMITYVLFGSLSDRIGRRPVYLGGAIFLLLFAFPFTWLLESGSLWALWIAIIVGYAVGVGATYGVQGALFCELFSPAVRYTGASLGTHIGPVLTSGLAPIIATALVAWSGGSLWPVAVYISLMAMISVISMYVARETYQTDIAALAPVEGGPHGAPSTGEAEGAR</sequence>
<dbReference type="PANTHER" id="PTHR43045">
    <property type="entry name" value="SHIKIMATE TRANSPORTER"/>
    <property type="match status" value="1"/>
</dbReference>
<dbReference type="InterPro" id="IPR020846">
    <property type="entry name" value="MFS_dom"/>
</dbReference>
<evidence type="ECO:0000256" key="11">
    <source>
        <dbReference type="SAM" id="Phobius"/>
    </source>
</evidence>
<keyword evidence="7 11" id="KW-1133">Transmembrane helix</keyword>
<feature type="transmembrane region" description="Helical" evidence="11">
    <location>
        <begin position="334"/>
        <end position="354"/>
    </location>
</feature>
<keyword evidence="3" id="KW-0813">Transport</keyword>
<dbReference type="RefSeq" id="WP_014203894.1">
    <property type="nucleotide sequence ID" value="NZ_CP002596.1"/>
</dbReference>
<protein>
    <recommendedName>
        <fullName evidence="10">Putative proline/betaine transporter</fullName>
    </recommendedName>
</protein>
<keyword evidence="5 11" id="KW-0812">Transmembrane</keyword>
<feature type="transmembrane region" description="Helical" evidence="11">
    <location>
        <begin position="114"/>
        <end position="134"/>
    </location>
</feature>
<dbReference type="AlphaFoldDB" id="F2L732"/>
<evidence type="ECO:0000256" key="1">
    <source>
        <dbReference type="ARBA" id="ARBA00004651"/>
    </source>
</evidence>
<feature type="transmembrane region" description="Helical" evidence="11">
    <location>
        <begin position="403"/>
        <end position="423"/>
    </location>
</feature>
<feature type="transmembrane region" description="Helical" evidence="11">
    <location>
        <begin position="374"/>
        <end position="397"/>
    </location>
</feature>
<reference evidence="13" key="1">
    <citation type="journal article" date="2011" name="J. Bacteriol.">
        <title>Genome sequence of the 1,4-dioxane-degrading Pseudonocardia dioxanivorans strain CB1190.</title>
        <authorList>
            <person name="Sales C.M."/>
            <person name="Mahendra S."/>
            <person name="Grostern A."/>
            <person name="Parales R.E."/>
            <person name="Goodwin L.A."/>
            <person name="Woyke T."/>
            <person name="Nolan M."/>
            <person name="Lapidus A."/>
            <person name="Chertkov O."/>
            <person name="Ovchinnikova G."/>
            <person name="Sczyrba A."/>
            <person name="Alvarez-Cohen L."/>
        </authorList>
    </citation>
    <scope>NUCLEOTIDE SEQUENCE</scope>
    <source>
        <strain evidence="13">CB1190</strain>
        <plasmid evidence="13">pPSED02</plasmid>
    </source>
</reference>
<feature type="transmembrane region" description="Helical" evidence="11">
    <location>
        <begin position="155"/>
        <end position="177"/>
    </location>
</feature>
<keyword evidence="13" id="KW-0614">Plasmid</keyword>
<evidence type="ECO:0000256" key="4">
    <source>
        <dbReference type="ARBA" id="ARBA00022475"/>
    </source>
</evidence>
<keyword evidence="6" id="KW-0769">Symport</keyword>
<dbReference type="PANTHER" id="PTHR43045:SF1">
    <property type="entry name" value="SHIKIMATE TRANSPORTER"/>
    <property type="match status" value="1"/>
</dbReference>
<feature type="transmembrane region" description="Helical" evidence="11">
    <location>
        <begin position="279"/>
        <end position="297"/>
    </location>
</feature>
<name>F2L732_PSEUX</name>
<comment type="function">
    <text evidence="9">May be a proton symporter involved in the uptake of osmolytes such as proline and glycine betaine.</text>
</comment>
<keyword evidence="4" id="KW-1003">Cell membrane</keyword>
<dbReference type="SUPFAM" id="SSF103473">
    <property type="entry name" value="MFS general substrate transporter"/>
    <property type="match status" value="1"/>
</dbReference>
<geneLocation type="plasmid" evidence="13">
    <name>pPSED02</name>
</geneLocation>
<dbReference type="InterPro" id="IPR036259">
    <property type="entry name" value="MFS_trans_sf"/>
</dbReference>
<comment type="subcellular location">
    <subcellularLocation>
        <location evidence="1">Cell membrane</location>
        <topology evidence="1">Multi-pass membrane protein</topology>
    </subcellularLocation>
</comment>
<evidence type="ECO:0000256" key="6">
    <source>
        <dbReference type="ARBA" id="ARBA00022847"/>
    </source>
</evidence>
<proteinExistence type="inferred from homology"/>
<feature type="transmembrane region" description="Helical" evidence="11">
    <location>
        <begin position="54"/>
        <end position="78"/>
    </location>
</feature>
<feature type="domain" description="Major facilitator superfamily (MFS) profile" evidence="12">
    <location>
        <begin position="17"/>
        <end position="428"/>
    </location>
</feature>
<evidence type="ECO:0000256" key="10">
    <source>
        <dbReference type="ARBA" id="ARBA00039918"/>
    </source>
</evidence>